<dbReference type="Gene3D" id="3.80.10.10">
    <property type="entry name" value="Ribonuclease Inhibitor"/>
    <property type="match status" value="1"/>
</dbReference>
<gene>
    <name evidence="2" type="ORF">Cvel_22980</name>
</gene>
<evidence type="ECO:0000313" key="2">
    <source>
        <dbReference type="EMBL" id="CEM32856.1"/>
    </source>
</evidence>
<dbReference type="VEuPathDB" id="CryptoDB:Cvel_22980"/>
<feature type="region of interest" description="Disordered" evidence="1">
    <location>
        <begin position="392"/>
        <end position="434"/>
    </location>
</feature>
<evidence type="ECO:0000256" key="1">
    <source>
        <dbReference type="SAM" id="MobiDB-lite"/>
    </source>
</evidence>
<feature type="compositionally biased region" description="Basic and acidic residues" evidence="1">
    <location>
        <begin position="392"/>
        <end position="406"/>
    </location>
</feature>
<reference evidence="2" key="1">
    <citation type="submission" date="2014-11" db="EMBL/GenBank/DDBJ databases">
        <authorList>
            <person name="Otto D Thomas"/>
            <person name="Naeem Raeece"/>
        </authorList>
    </citation>
    <scope>NUCLEOTIDE SEQUENCE</scope>
</reference>
<feature type="compositionally biased region" description="Basic and acidic residues" evidence="1">
    <location>
        <begin position="417"/>
        <end position="434"/>
    </location>
</feature>
<dbReference type="EMBL" id="CDMZ01001455">
    <property type="protein sequence ID" value="CEM32856.1"/>
    <property type="molecule type" value="Genomic_DNA"/>
</dbReference>
<organism evidence="2">
    <name type="scientific">Chromera velia CCMP2878</name>
    <dbReference type="NCBI Taxonomy" id="1169474"/>
    <lineage>
        <taxon>Eukaryota</taxon>
        <taxon>Sar</taxon>
        <taxon>Alveolata</taxon>
        <taxon>Colpodellida</taxon>
        <taxon>Chromeraceae</taxon>
        <taxon>Chromera</taxon>
    </lineage>
</organism>
<proteinExistence type="predicted"/>
<feature type="compositionally biased region" description="Basic residues" evidence="1">
    <location>
        <begin position="407"/>
        <end position="416"/>
    </location>
</feature>
<dbReference type="PhylomeDB" id="A0A0G4GQW2"/>
<dbReference type="AlphaFoldDB" id="A0A0G4GQW2"/>
<dbReference type="SUPFAM" id="SSF52047">
    <property type="entry name" value="RNI-like"/>
    <property type="match status" value="1"/>
</dbReference>
<protein>
    <submittedName>
        <fullName evidence="2">Uncharacterized protein</fullName>
    </submittedName>
</protein>
<accession>A0A0G4GQW2</accession>
<dbReference type="InterPro" id="IPR032675">
    <property type="entry name" value="LRR_dom_sf"/>
</dbReference>
<name>A0A0G4GQW2_9ALVE</name>
<sequence length="434" mass="46294">MPRVLAYCDKFCELHLGDAVASLCRALASGAFVGLRVLRLGQVGNLEGSCGVSLLAGAMGGGERPACLPSLECLELEGGKVIDDEGVSALAGKMRSCIVPQLRELRLQYHCGISTGPAEALFRALSLQTAERPPLASLHLSSLRDVSIELATSICSAEFPFLKTLGLLHQAAKTVAEASLGLEGPVPVCALDLDLGHRVEGGEGESDPMIINRVKAAMEGGKFEALRSFHRGGVDQAEMSFFACALHAYNHGSFESRSKLRNLSLPGLADSQLFTLSFLVGSELPSLRVLELQNGSFGQNACDTMGAFRAVSSEGSSRILIYRSPNMWASLPKNLVKIVGGKKKSSLFQEALQTGEGMRSSLSVCDCEIQYAPPYALFKRAAREAGLLRRGMGEARERGEEAEIPSKKAKSPLRVRKVAERTEGGAGSRDRGKA</sequence>